<sequence length="100" mass="11432">MRWHESLLLHLERHKRVQRRKLGEFGEGDPSLVVKDTYGRVAQNSLDIGVQNLARRRRGKSLKLLHTRVHFGSTKCLDKVKPGRVGAWGVDGQCLNGRHN</sequence>
<dbReference type="VEuPathDB" id="FungiDB:H310_04734"/>
<name>A0A024UE46_9STRA</name>
<protein>
    <submittedName>
        <fullName evidence="1">Uncharacterized protein</fullName>
    </submittedName>
</protein>
<dbReference type="RefSeq" id="XP_008867416.1">
    <property type="nucleotide sequence ID" value="XM_008869194.1"/>
</dbReference>
<reference evidence="1" key="1">
    <citation type="submission" date="2013-12" db="EMBL/GenBank/DDBJ databases">
        <title>The Genome Sequence of Aphanomyces invadans NJM9701.</title>
        <authorList>
            <consortium name="The Broad Institute Genomics Platform"/>
            <person name="Russ C."/>
            <person name="Tyler B."/>
            <person name="van West P."/>
            <person name="Dieguez-Uribeondo J."/>
            <person name="Young S.K."/>
            <person name="Zeng Q."/>
            <person name="Gargeya S."/>
            <person name="Fitzgerald M."/>
            <person name="Abouelleil A."/>
            <person name="Alvarado L."/>
            <person name="Chapman S.B."/>
            <person name="Gainer-Dewar J."/>
            <person name="Goldberg J."/>
            <person name="Griggs A."/>
            <person name="Gujja S."/>
            <person name="Hansen M."/>
            <person name="Howarth C."/>
            <person name="Imamovic A."/>
            <person name="Ireland A."/>
            <person name="Larimer J."/>
            <person name="McCowan C."/>
            <person name="Murphy C."/>
            <person name="Pearson M."/>
            <person name="Poon T.W."/>
            <person name="Priest M."/>
            <person name="Roberts A."/>
            <person name="Saif S."/>
            <person name="Shea T."/>
            <person name="Sykes S."/>
            <person name="Wortman J."/>
            <person name="Nusbaum C."/>
            <person name="Birren B."/>
        </authorList>
    </citation>
    <scope>NUCLEOTIDE SEQUENCE [LARGE SCALE GENOMIC DNA]</scope>
    <source>
        <strain evidence="1">NJM9701</strain>
    </source>
</reference>
<evidence type="ECO:0000313" key="1">
    <source>
        <dbReference type="EMBL" id="ETW04460.1"/>
    </source>
</evidence>
<gene>
    <name evidence="1" type="ORF">H310_04734</name>
</gene>
<dbReference type="GeneID" id="20081784"/>
<accession>A0A024UE46</accession>
<dbReference type="EMBL" id="KI913958">
    <property type="protein sequence ID" value="ETW04460.1"/>
    <property type="molecule type" value="Genomic_DNA"/>
</dbReference>
<proteinExistence type="predicted"/>
<organism evidence="1">
    <name type="scientific">Aphanomyces invadans</name>
    <dbReference type="NCBI Taxonomy" id="157072"/>
    <lineage>
        <taxon>Eukaryota</taxon>
        <taxon>Sar</taxon>
        <taxon>Stramenopiles</taxon>
        <taxon>Oomycota</taxon>
        <taxon>Saprolegniomycetes</taxon>
        <taxon>Saprolegniales</taxon>
        <taxon>Verrucalvaceae</taxon>
        <taxon>Aphanomyces</taxon>
    </lineage>
</organism>
<dbReference type="AlphaFoldDB" id="A0A024UE46"/>